<proteinExistence type="inferred from homology"/>
<dbReference type="GO" id="GO:1990404">
    <property type="term" value="F:NAD+-protein mono-ADP-ribosyltransferase activity"/>
    <property type="evidence" value="ECO:0007669"/>
    <property type="project" value="TreeGrafter"/>
</dbReference>
<feature type="domain" description="WWE" evidence="5">
    <location>
        <begin position="192"/>
        <end position="273"/>
    </location>
</feature>
<dbReference type="Pfam" id="PF02825">
    <property type="entry name" value="WWE"/>
    <property type="match status" value="1"/>
</dbReference>
<evidence type="ECO:0000259" key="6">
    <source>
        <dbReference type="PROSITE" id="PS51059"/>
    </source>
</evidence>
<accession>A0A812WRK6</accession>
<comment type="subcellular location">
    <subcellularLocation>
        <location evidence="1">Nucleus</location>
    </subcellularLocation>
</comment>
<evidence type="ECO:0000256" key="1">
    <source>
        <dbReference type="ARBA" id="ARBA00004123"/>
    </source>
</evidence>
<sequence>MRAQDALEYEWNHRREKHDLVEETLEAAEEALKTERSRNRMLQDHNGMLQDELSILKEKLGALESERNAHKMLQGAFSLLEEKMKTAEAVMEGARRTGEEKIKELEASSQVLQDELYIFEEKLGKASIALELERSEHKTLQGEFSLMQEKMKTAEAVMEGERWTAKEKIEELEAVVVSERTRRLAAEEQLLKLQTQKSSASLGASWQYELDGSWHAFPPEGNQQMNQAYVAFISGEQAHHGATIVVGSVERIIDFARMTQQNAVTKKVRKIRICAGVPAQWASPASALLMQNDSLESLYVQVKDPQIFKQVTRVLQDSGHTWDASCACSCLKNAAVKSIHRIENFRLWHRYKARLQAMREDHAKCKVHVKGAALDRDGRSAVMTESQGVLDCGEPLASDVDEKILLHGTSYASADAIVTERFDHRTCLRGLYGDGVYFAGAWCKSHQYTCSIHSGKACHCKQDHVSSFAFLLQTTVSDG</sequence>
<gene>
    <name evidence="7" type="primary">Parp12</name>
    <name evidence="7" type="ORF">SNEC2469_LOCUS19961</name>
</gene>
<evidence type="ECO:0000256" key="2">
    <source>
        <dbReference type="ARBA" id="ARBA00023242"/>
    </source>
</evidence>
<dbReference type="AlphaFoldDB" id="A0A812WRK6"/>
<dbReference type="GO" id="GO:0003950">
    <property type="term" value="F:NAD+ poly-ADP-ribosyltransferase activity"/>
    <property type="evidence" value="ECO:0007669"/>
    <property type="project" value="InterPro"/>
</dbReference>
<protein>
    <submittedName>
        <fullName evidence="7">Parp12 protein</fullName>
    </submittedName>
</protein>
<dbReference type="OrthoDB" id="438889at2759"/>
<dbReference type="SUPFAM" id="SSF117839">
    <property type="entry name" value="WWE domain"/>
    <property type="match status" value="1"/>
</dbReference>
<dbReference type="Gene3D" id="3.30.720.50">
    <property type="match status" value="1"/>
</dbReference>
<evidence type="ECO:0000259" key="5">
    <source>
        <dbReference type="PROSITE" id="PS50918"/>
    </source>
</evidence>
<dbReference type="SUPFAM" id="SSF56399">
    <property type="entry name" value="ADP-ribosylation"/>
    <property type="match status" value="1"/>
</dbReference>
<dbReference type="EMBL" id="CAJNJA010034448">
    <property type="protein sequence ID" value="CAE7692924.1"/>
    <property type="molecule type" value="Genomic_DNA"/>
</dbReference>
<dbReference type="Proteomes" id="UP000601435">
    <property type="component" value="Unassembled WGS sequence"/>
</dbReference>
<evidence type="ECO:0000313" key="8">
    <source>
        <dbReference type="Proteomes" id="UP000601435"/>
    </source>
</evidence>
<comment type="caution">
    <text evidence="7">The sequence shown here is derived from an EMBL/GenBank/DDBJ whole genome shotgun (WGS) entry which is preliminary data.</text>
</comment>
<name>A0A812WRK6_9DINO</name>
<organism evidence="7 8">
    <name type="scientific">Symbiodinium necroappetens</name>
    <dbReference type="NCBI Taxonomy" id="1628268"/>
    <lineage>
        <taxon>Eukaryota</taxon>
        <taxon>Sar</taxon>
        <taxon>Alveolata</taxon>
        <taxon>Dinophyceae</taxon>
        <taxon>Suessiales</taxon>
        <taxon>Symbiodiniaceae</taxon>
        <taxon>Symbiodinium</taxon>
    </lineage>
</organism>
<keyword evidence="8" id="KW-1185">Reference proteome</keyword>
<dbReference type="PANTHER" id="PTHR45740">
    <property type="entry name" value="POLY [ADP-RIBOSE] POLYMERASE"/>
    <property type="match status" value="1"/>
</dbReference>
<comment type="similarity">
    <text evidence="3">Belongs to the ARTD/PARP family.</text>
</comment>
<dbReference type="InterPro" id="IPR012317">
    <property type="entry name" value="Poly(ADP-ribose)pol_cat_dom"/>
</dbReference>
<keyword evidence="4" id="KW-0175">Coiled coil</keyword>
<keyword evidence="2" id="KW-0539">Nucleus</keyword>
<feature type="coiled-coil region" evidence="4">
    <location>
        <begin position="18"/>
        <end position="122"/>
    </location>
</feature>
<evidence type="ECO:0000256" key="4">
    <source>
        <dbReference type="SAM" id="Coils"/>
    </source>
</evidence>
<dbReference type="InterPro" id="IPR004170">
    <property type="entry name" value="WWE_dom"/>
</dbReference>
<dbReference type="PANTHER" id="PTHR45740:SF2">
    <property type="entry name" value="POLY [ADP-RIBOSE] POLYMERASE"/>
    <property type="match status" value="1"/>
</dbReference>
<dbReference type="Gene3D" id="3.90.228.10">
    <property type="match status" value="1"/>
</dbReference>
<dbReference type="PROSITE" id="PS50918">
    <property type="entry name" value="WWE"/>
    <property type="match status" value="1"/>
</dbReference>
<dbReference type="InterPro" id="IPR051712">
    <property type="entry name" value="ARTD-AVP"/>
</dbReference>
<reference evidence="7" key="1">
    <citation type="submission" date="2021-02" db="EMBL/GenBank/DDBJ databases">
        <authorList>
            <person name="Dougan E. K."/>
            <person name="Rhodes N."/>
            <person name="Thang M."/>
            <person name="Chan C."/>
        </authorList>
    </citation>
    <scope>NUCLEOTIDE SEQUENCE</scope>
</reference>
<dbReference type="PROSITE" id="PS51059">
    <property type="entry name" value="PARP_CATALYTIC"/>
    <property type="match status" value="1"/>
</dbReference>
<feature type="domain" description="PARP catalytic" evidence="6">
    <location>
        <begin position="293"/>
        <end position="479"/>
    </location>
</feature>
<dbReference type="InterPro" id="IPR037197">
    <property type="entry name" value="WWE_dom_sf"/>
</dbReference>
<evidence type="ECO:0000256" key="3">
    <source>
        <dbReference type="ARBA" id="ARBA00024347"/>
    </source>
</evidence>
<evidence type="ECO:0000313" key="7">
    <source>
        <dbReference type="EMBL" id="CAE7692924.1"/>
    </source>
</evidence>
<dbReference type="GO" id="GO:0005634">
    <property type="term" value="C:nucleus"/>
    <property type="evidence" value="ECO:0007669"/>
    <property type="project" value="UniProtKB-SubCell"/>
</dbReference>